<name>A0ABW4YEM8_9BACL</name>
<comment type="caution">
    <text evidence="2">The sequence shown here is derived from an EMBL/GenBank/DDBJ whole genome shotgun (WGS) entry which is preliminary data.</text>
</comment>
<organism evidence="2 3">
    <name type="scientific">Paenibacillus yanchengensis</name>
    <dbReference type="NCBI Taxonomy" id="2035833"/>
    <lineage>
        <taxon>Bacteria</taxon>
        <taxon>Bacillati</taxon>
        <taxon>Bacillota</taxon>
        <taxon>Bacilli</taxon>
        <taxon>Bacillales</taxon>
        <taxon>Paenibacillaceae</taxon>
        <taxon>Paenibacillus</taxon>
    </lineage>
</organism>
<evidence type="ECO:0000313" key="3">
    <source>
        <dbReference type="Proteomes" id="UP001597362"/>
    </source>
</evidence>
<reference evidence="3" key="1">
    <citation type="journal article" date="2019" name="Int. J. Syst. Evol. Microbiol.">
        <title>The Global Catalogue of Microorganisms (GCM) 10K type strain sequencing project: providing services to taxonomists for standard genome sequencing and annotation.</title>
        <authorList>
            <consortium name="The Broad Institute Genomics Platform"/>
            <consortium name="The Broad Institute Genome Sequencing Center for Infectious Disease"/>
            <person name="Wu L."/>
            <person name="Ma J."/>
        </authorList>
    </citation>
    <scope>NUCLEOTIDE SEQUENCE [LARGE SCALE GENOMIC DNA]</scope>
    <source>
        <strain evidence="3">GH52</strain>
    </source>
</reference>
<dbReference type="RefSeq" id="WP_377793563.1">
    <property type="nucleotide sequence ID" value="NZ_JBHUMH010000002.1"/>
</dbReference>
<gene>
    <name evidence="2" type="ORF">ACFSJH_00030</name>
</gene>
<dbReference type="Proteomes" id="UP001597362">
    <property type="component" value="Unassembled WGS sequence"/>
</dbReference>
<protein>
    <submittedName>
        <fullName evidence="2">Uncharacterized protein</fullName>
    </submittedName>
</protein>
<sequence length="299" mass="34329">MQKLLLHRLVGRGRLSLKRFVNRITITIEWKDWVDWNSMRQQMTQIETEQQQWGEQYVTKKLEQYETSKEPVKNSSTYGQGESLAATDEDTSAATGEHENDDYEHEYGQEENSSEYDKEIGQGQEQEQEYKQRESGFSSANELAMKEENDSPAFFGIPIIGRKQNKQSLQQQLSNPSWLLWLLVGQSAAQEKKRPSMKGQLKPDHPTAIVQRFLGVNNKLSGAKLEKELMKKLRAKGFHSVQQCYIFLLTEIVAILYEKAIVQKQAEYITMLELLGLFSSSSNLDKQQLAARLAMNATI</sequence>
<proteinExistence type="predicted"/>
<accession>A0ABW4YEM8</accession>
<evidence type="ECO:0000313" key="2">
    <source>
        <dbReference type="EMBL" id="MFD2114142.1"/>
    </source>
</evidence>
<feature type="region of interest" description="Disordered" evidence="1">
    <location>
        <begin position="68"/>
        <end position="139"/>
    </location>
</feature>
<evidence type="ECO:0000256" key="1">
    <source>
        <dbReference type="SAM" id="MobiDB-lite"/>
    </source>
</evidence>
<dbReference type="EMBL" id="JBHUHO010000001">
    <property type="protein sequence ID" value="MFD2114142.1"/>
    <property type="molecule type" value="Genomic_DNA"/>
</dbReference>
<keyword evidence="3" id="KW-1185">Reference proteome</keyword>